<dbReference type="CDD" id="cd03249">
    <property type="entry name" value="ABC_MTABC3_MDL1_MDL2"/>
    <property type="match status" value="1"/>
</dbReference>
<evidence type="ECO:0000313" key="13">
    <source>
        <dbReference type="Proteomes" id="UP001165122"/>
    </source>
</evidence>
<dbReference type="AlphaFoldDB" id="A0A9W6ZM79"/>
<evidence type="ECO:0000256" key="8">
    <source>
        <dbReference type="SAM" id="MobiDB-lite"/>
    </source>
</evidence>
<dbReference type="Pfam" id="PF00664">
    <property type="entry name" value="ABC_membrane"/>
    <property type="match status" value="1"/>
</dbReference>
<dbReference type="Proteomes" id="UP001165122">
    <property type="component" value="Unassembled WGS sequence"/>
</dbReference>
<evidence type="ECO:0008006" key="14">
    <source>
        <dbReference type="Google" id="ProtNLM"/>
    </source>
</evidence>
<feature type="transmembrane region" description="Helical" evidence="9">
    <location>
        <begin position="121"/>
        <end position="140"/>
    </location>
</feature>
<dbReference type="GO" id="GO:0016020">
    <property type="term" value="C:membrane"/>
    <property type="evidence" value="ECO:0007669"/>
    <property type="project" value="UniProtKB-SubCell"/>
</dbReference>
<dbReference type="InterPro" id="IPR003439">
    <property type="entry name" value="ABC_transporter-like_ATP-bd"/>
</dbReference>
<dbReference type="FunFam" id="1.20.1560.10:FF:000215">
    <property type="entry name" value="ABC transporter B family member 4"/>
    <property type="match status" value="1"/>
</dbReference>
<keyword evidence="5" id="KW-0067">ATP-binding</keyword>
<accession>A0A9W6ZM79</accession>
<sequence length="877" mass="96547">MKIYVTSLILDVVVTVLFSTDILPNVSTSISNSSTLTHLTPFHLSTSLSDLTILSLLRFLLSLITMIYISTFFSEKEYVKSTSMQFKKKNGVEMSKLEKEEEILEEPWSPYLKRILRNPTLTSNILTVLSLTYLCVKTFLRLLNGVYTEVDIYPFWICSGIGFFTPIIQLTYVRGTAESVAGKMRKRRESIFRSTSDVSLRDPLLGNSTGDSTGDSTNDVECGEEDSRVSEIPESDIKGDASDYSAGWADLLKICLPDLHLIIFAFVNLTLAAIAQVYIPRFTGNILDALGAESSEKNIEGNVWDVPGFSENVRNLAIAAVCCGFFSGARGSTFTVVGGRVNARLRLQLMNSLMAQDVGFFDVTKTGDITSRLCSDTTLVGDQVTLNVNVFLRSFVQAIGVLVFMFLISWELSLLAFVSVPAITVMSKWYGQYIRRLTKLTQKKLADANGIGEAAIGSMPTVKGFGAEEAELKEYEVFMDRYLYLNNKSAFAYLWYAAAITSLPQLVTAVVLLYGGMLMQSNQITGGQLVSFLLYLSSLSDAFNMMGSIFSSLTMAVGAADKVFELMHRKPRVKEWKPNQNPNEVKITELRGRKDGVYPTECMGEVTLNGVEMYYPARPKRRVLDGMNFVAPPGAVVALVGPSGGGKSSVISLIQHLYECSNGTIKIDGEEVHMFAPDYLSKNVTVVSQEPTLYARSVARNIMFGLEGREDEPSLEDIKNAARLANAHDFIENLPEGYDTEVGERGVQLSGGQKQRIAIARALVRNPKVLLLDEATSALDAESEALVQDAIDRMLGRGGVETPNPNMGRAGEGCSMTVIVVAHRLSTIRNADKICVVKNGVIVESGKHEELIQREGEYKSLVSRQMNANDKLEKNGK</sequence>
<dbReference type="PANTHER" id="PTHR43394:SF19">
    <property type="entry name" value="ABC TRANSPORTER B FAMILY"/>
    <property type="match status" value="1"/>
</dbReference>
<dbReference type="SMART" id="SM00382">
    <property type="entry name" value="AAA"/>
    <property type="match status" value="1"/>
</dbReference>
<keyword evidence="6 9" id="KW-1133">Transmembrane helix</keyword>
<feature type="transmembrane region" description="Helical" evidence="9">
    <location>
        <begin position="51"/>
        <end position="74"/>
    </location>
</feature>
<evidence type="ECO:0000259" key="11">
    <source>
        <dbReference type="PROSITE" id="PS50929"/>
    </source>
</evidence>
<dbReference type="InterPro" id="IPR027417">
    <property type="entry name" value="P-loop_NTPase"/>
</dbReference>
<proteinExistence type="predicted"/>
<dbReference type="GO" id="GO:0005524">
    <property type="term" value="F:ATP binding"/>
    <property type="evidence" value="ECO:0007669"/>
    <property type="project" value="UniProtKB-KW"/>
</dbReference>
<keyword evidence="4" id="KW-0547">Nucleotide-binding</keyword>
<dbReference type="PROSITE" id="PS50893">
    <property type="entry name" value="ABC_TRANSPORTER_2"/>
    <property type="match status" value="1"/>
</dbReference>
<dbReference type="EMBL" id="BRXW01000445">
    <property type="protein sequence ID" value="GMH55491.1"/>
    <property type="molecule type" value="Genomic_DNA"/>
</dbReference>
<keyword evidence="7 9" id="KW-0472">Membrane</keyword>
<evidence type="ECO:0000256" key="4">
    <source>
        <dbReference type="ARBA" id="ARBA00022741"/>
    </source>
</evidence>
<evidence type="ECO:0000259" key="10">
    <source>
        <dbReference type="PROSITE" id="PS50893"/>
    </source>
</evidence>
<evidence type="ECO:0000256" key="2">
    <source>
        <dbReference type="ARBA" id="ARBA00022448"/>
    </source>
</evidence>
<dbReference type="CDD" id="cd18572">
    <property type="entry name" value="ABC_6TM_TAP"/>
    <property type="match status" value="1"/>
</dbReference>
<comment type="caution">
    <text evidence="12">The sequence shown here is derived from an EMBL/GenBank/DDBJ whole genome shotgun (WGS) entry which is preliminary data.</text>
</comment>
<dbReference type="FunFam" id="3.40.50.300:FF:000836">
    <property type="entry name" value="ABC transporter B family member 25"/>
    <property type="match status" value="1"/>
</dbReference>
<dbReference type="PANTHER" id="PTHR43394">
    <property type="entry name" value="ATP-DEPENDENT PERMEASE MDL1, MITOCHONDRIAL"/>
    <property type="match status" value="1"/>
</dbReference>
<dbReference type="GO" id="GO:0015421">
    <property type="term" value="F:ABC-type oligopeptide transporter activity"/>
    <property type="evidence" value="ECO:0007669"/>
    <property type="project" value="TreeGrafter"/>
</dbReference>
<dbReference type="InterPro" id="IPR011527">
    <property type="entry name" value="ABC1_TM_dom"/>
</dbReference>
<dbReference type="PROSITE" id="PS50929">
    <property type="entry name" value="ABC_TM1F"/>
    <property type="match status" value="1"/>
</dbReference>
<dbReference type="InterPro" id="IPR003593">
    <property type="entry name" value="AAA+_ATPase"/>
</dbReference>
<feature type="transmembrane region" description="Helical" evidence="9">
    <location>
        <begin position="414"/>
        <end position="431"/>
    </location>
</feature>
<evidence type="ECO:0000256" key="5">
    <source>
        <dbReference type="ARBA" id="ARBA00022840"/>
    </source>
</evidence>
<dbReference type="PROSITE" id="PS00211">
    <property type="entry name" value="ABC_TRANSPORTER_1"/>
    <property type="match status" value="1"/>
</dbReference>
<dbReference type="SUPFAM" id="SSF52540">
    <property type="entry name" value="P-loop containing nucleoside triphosphate hydrolases"/>
    <property type="match status" value="1"/>
</dbReference>
<dbReference type="InterPro" id="IPR017871">
    <property type="entry name" value="ABC_transporter-like_CS"/>
</dbReference>
<dbReference type="OrthoDB" id="6500128at2759"/>
<keyword evidence="3 9" id="KW-0812">Transmembrane</keyword>
<dbReference type="GO" id="GO:0016887">
    <property type="term" value="F:ATP hydrolysis activity"/>
    <property type="evidence" value="ECO:0007669"/>
    <property type="project" value="InterPro"/>
</dbReference>
<feature type="transmembrane region" description="Helical" evidence="9">
    <location>
        <begin position="316"/>
        <end position="337"/>
    </location>
</feature>
<reference evidence="13" key="1">
    <citation type="journal article" date="2023" name="Commun. Biol.">
        <title>Genome analysis of Parmales, the sister group of diatoms, reveals the evolutionary specialization of diatoms from phago-mixotrophs to photoautotrophs.</title>
        <authorList>
            <person name="Ban H."/>
            <person name="Sato S."/>
            <person name="Yoshikawa S."/>
            <person name="Yamada K."/>
            <person name="Nakamura Y."/>
            <person name="Ichinomiya M."/>
            <person name="Sato N."/>
            <person name="Blanc-Mathieu R."/>
            <person name="Endo H."/>
            <person name="Kuwata A."/>
            <person name="Ogata H."/>
        </authorList>
    </citation>
    <scope>NUCLEOTIDE SEQUENCE [LARGE SCALE GENOMIC DNA]</scope>
    <source>
        <strain evidence="13">NIES 3700</strain>
    </source>
</reference>
<feature type="transmembrane region" description="Helical" evidence="9">
    <location>
        <begin position="259"/>
        <end position="279"/>
    </location>
</feature>
<dbReference type="Pfam" id="PF00005">
    <property type="entry name" value="ABC_tran"/>
    <property type="match status" value="1"/>
</dbReference>
<evidence type="ECO:0000256" key="6">
    <source>
        <dbReference type="ARBA" id="ARBA00022989"/>
    </source>
</evidence>
<evidence type="ECO:0000256" key="7">
    <source>
        <dbReference type="ARBA" id="ARBA00023136"/>
    </source>
</evidence>
<feature type="transmembrane region" description="Helical" evidence="9">
    <location>
        <begin position="491"/>
        <end position="514"/>
    </location>
</feature>
<dbReference type="GO" id="GO:0005737">
    <property type="term" value="C:cytoplasm"/>
    <property type="evidence" value="ECO:0007669"/>
    <property type="project" value="UniProtKB-ARBA"/>
</dbReference>
<dbReference type="SUPFAM" id="SSF90123">
    <property type="entry name" value="ABC transporter transmembrane region"/>
    <property type="match status" value="1"/>
</dbReference>
<dbReference type="Gene3D" id="3.40.50.300">
    <property type="entry name" value="P-loop containing nucleotide triphosphate hydrolases"/>
    <property type="match status" value="1"/>
</dbReference>
<gene>
    <name evidence="12" type="ORF">TrLO_g4763</name>
</gene>
<feature type="region of interest" description="Disordered" evidence="8">
    <location>
        <begin position="202"/>
        <end position="232"/>
    </location>
</feature>
<keyword evidence="2" id="KW-0813">Transport</keyword>
<protein>
    <recommendedName>
        <fullName evidence="14">ABC transporter</fullName>
    </recommendedName>
</protein>
<feature type="transmembrane region" description="Helical" evidence="9">
    <location>
        <begin position="152"/>
        <end position="173"/>
    </location>
</feature>
<dbReference type="InterPro" id="IPR039421">
    <property type="entry name" value="Type_1_exporter"/>
</dbReference>
<organism evidence="12 13">
    <name type="scientific">Triparma laevis f. longispina</name>
    <dbReference type="NCBI Taxonomy" id="1714387"/>
    <lineage>
        <taxon>Eukaryota</taxon>
        <taxon>Sar</taxon>
        <taxon>Stramenopiles</taxon>
        <taxon>Ochrophyta</taxon>
        <taxon>Bolidophyceae</taxon>
        <taxon>Parmales</taxon>
        <taxon>Triparmaceae</taxon>
        <taxon>Triparma</taxon>
    </lineage>
</organism>
<keyword evidence="13" id="KW-1185">Reference proteome</keyword>
<evidence type="ECO:0000256" key="9">
    <source>
        <dbReference type="SAM" id="Phobius"/>
    </source>
</evidence>
<evidence type="ECO:0000313" key="12">
    <source>
        <dbReference type="EMBL" id="GMH55491.1"/>
    </source>
</evidence>
<evidence type="ECO:0000256" key="3">
    <source>
        <dbReference type="ARBA" id="ARBA00022692"/>
    </source>
</evidence>
<name>A0A9W6ZM79_9STRA</name>
<feature type="transmembrane region" description="Helical" evidence="9">
    <location>
        <begin position="390"/>
        <end position="408"/>
    </location>
</feature>
<comment type="subcellular location">
    <subcellularLocation>
        <location evidence="1">Membrane</location>
        <topology evidence="1">Multi-pass membrane protein</topology>
    </subcellularLocation>
</comment>
<dbReference type="InterPro" id="IPR036640">
    <property type="entry name" value="ABC1_TM_sf"/>
</dbReference>
<dbReference type="Gene3D" id="1.20.1560.10">
    <property type="entry name" value="ABC transporter type 1, transmembrane domain"/>
    <property type="match status" value="1"/>
</dbReference>
<feature type="domain" description="ABC transmembrane type-1" evidence="11">
    <location>
        <begin position="269"/>
        <end position="555"/>
    </location>
</feature>
<feature type="domain" description="ABC transporter" evidence="10">
    <location>
        <begin position="606"/>
        <end position="864"/>
    </location>
</feature>
<evidence type="ECO:0000256" key="1">
    <source>
        <dbReference type="ARBA" id="ARBA00004141"/>
    </source>
</evidence>
<feature type="compositionally biased region" description="Polar residues" evidence="8">
    <location>
        <begin position="206"/>
        <end position="219"/>
    </location>
</feature>